<evidence type="ECO:0000256" key="1">
    <source>
        <dbReference type="SAM" id="MobiDB-lite"/>
    </source>
</evidence>
<dbReference type="Proteomes" id="UP001648503">
    <property type="component" value="Unassembled WGS sequence"/>
</dbReference>
<dbReference type="EMBL" id="JAFCIX010000395">
    <property type="protein sequence ID" value="KAH6591870.1"/>
    <property type="molecule type" value="Genomic_DNA"/>
</dbReference>
<evidence type="ECO:0000313" key="3">
    <source>
        <dbReference type="EMBL" id="KAH6591870.1"/>
    </source>
</evidence>
<dbReference type="PANTHER" id="PTHR15960:SF5">
    <property type="entry name" value="LD44032P"/>
    <property type="match status" value="1"/>
</dbReference>
<proteinExistence type="predicted"/>
<feature type="compositionally biased region" description="Low complexity" evidence="1">
    <location>
        <begin position="325"/>
        <end position="335"/>
    </location>
</feature>
<feature type="compositionally biased region" description="Basic and acidic residues" evidence="1">
    <location>
        <begin position="96"/>
        <end position="121"/>
    </location>
</feature>
<protein>
    <recommendedName>
        <fullName evidence="2">UBA domain-containing protein</fullName>
    </recommendedName>
</protein>
<feature type="region of interest" description="Disordered" evidence="1">
    <location>
        <begin position="299"/>
        <end position="364"/>
    </location>
</feature>
<keyword evidence="4" id="KW-1185">Reference proteome</keyword>
<accession>A0ABQ8F4N6</accession>
<feature type="region of interest" description="Disordered" evidence="1">
    <location>
        <begin position="91"/>
        <end position="124"/>
    </location>
</feature>
<name>A0ABQ8F4N6_9FUNG</name>
<dbReference type="InterPro" id="IPR038870">
    <property type="entry name" value="UBAP1"/>
</dbReference>
<dbReference type="PROSITE" id="PS50030">
    <property type="entry name" value="UBA"/>
    <property type="match status" value="1"/>
</dbReference>
<reference evidence="3 4" key="1">
    <citation type="submission" date="2021-02" db="EMBL/GenBank/DDBJ databases">
        <title>Variation within the Batrachochytrium salamandrivorans European outbreak.</title>
        <authorList>
            <person name="Kelly M."/>
            <person name="Pasmans F."/>
            <person name="Shea T.P."/>
            <person name="Munoz J.F."/>
            <person name="Carranza S."/>
            <person name="Cuomo C.A."/>
            <person name="Martel A."/>
        </authorList>
    </citation>
    <scope>NUCLEOTIDE SEQUENCE [LARGE SCALE GENOMIC DNA]</scope>
    <source>
        <strain evidence="3 4">AMFP18/2</strain>
    </source>
</reference>
<comment type="caution">
    <text evidence="3">The sequence shown here is derived from an EMBL/GenBank/DDBJ whole genome shotgun (WGS) entry which is preliminary data.</text>
</comment>
<feature type="domain" description="UBA" evidence="2">
    <location>
        <begin position="456"/>
        <end position="501"/>
    </location>
</feature>
<feature type="region of interest" description="Disordered" evidence="1">
    <location>
        <begin position="206"/>
        <end position="245"/>
    </location>
</feature>
<feature type="compositionally biased region" description="Polar residues" evidence="1">
    <location>
        <begin position="161"/>
        <end position="174"/>
    </location>
</feature>
<dbReference type="PANTHER" id="PTHR15960">
    <property type="entry name" value="LD44032P"/>
    <property type="match status" value="1"/>
</dbReference>
<feature type="region of interest" description="Disordered" evidence="1">
    <location>
        <begin position="159"/>
        <end position="193"/>
    </location>
</feature>
<evidence type="ECO:0000313" key="4">
    <source>
        <dbReference type="Proteomes" id="UP001648503"/>
    </source>
</evidence>
<evidence type="ECO:0000259" key="2">
    <source>
        <dbReference type="PROSITE" id="PS50030"/>
    </source>
</evidence>
<gene>
    <name evidence="3" type="ORF">BASA50_008470</name>
</gene>
<organism evidence="3 4">
    <name type="scientific">Batrachochytrium salamandrivorans</name>
    <dbReference type="NCBI Taxonomy" id="1357716"/>
    <lineage>
        <taxon>Eukaryota</taxon>
        <taxon>Fungi</taxon>
        <taxon>Fungi incertae sedis</taxon>
        <taxon>Chytridiomycota</taxon>
        <taxon>Chytridiomycota incertae sedis</taxon>
        <taxon>Chytridiomycetes</taxon>
        <taxon>Rhizophydiales</taxon>
        <taxon>Rhizophydiales incertae sedis</taxon>
        <taxon>Batrachochytrium</taxon>
    </lineage>
</organism>
<sequence>MSAPSRPAGRHLLPRAVTITAVYPELRLVSLKTAGTAVSSSLGASALTPPPANYYHVRDDILETLAAYDFSVEHDAVAEYRRLKTQLAQEASQQNEQKKQDQAVHDEQVAAEKEATEKEVSPRVGATVADSAHVSNQGTGSAAATVAEPLTDVMQAKPALLSNTSKPTSGSSGNIDFREFEQGLAPPDPWDNAVDEREMDFRMLREVMGGGGGSGSGGGSHYGQTPPPKASGHPPHQPQEHSTRSSLLMTAMPLGSSSTYAPHVDERSPASAKVAYGGANEHQNTQAQAPLASFEAMRLGQSQSQGSTSNSHPASRPSIPAHLRPPVSLSSLVSSHPPQIPTRLPQRHASPALPPPPPKPIRFSTQAQNSLYEDITQMGFNPDTVAYGITKYYASVDTITLSQSGHREEAHKQILDFLISVNDLSRNVNPQSEDAPSSEAIPMEVLLMAVDVYPGDMSKQVLFARAFVVIAELGFLEKDIRYALEAKNCNRELAIEYLMGGGEST</sequence>
<feature type="compositionally biased region" description="Gly residues" evidence="1">
    <location>
        <begin position="208"/>
        <end position="221"/>
    </location>
</feature>
<dbReference type="InterPro" id="IPR015940">
    <property type="entry name" value="UBA"/>
</dbReference>